<protein>
    <submittedName>
        <fullName evidence="1">Uncharacterized protein</fullName>
    </submittedName>
</protein>
<reference evidence="1" key="1">
    <citation type="submission" date="2020-09" db="EMBL/GenBank/DDBJ databases">
        <title>New species isolated from human feces.</title>
        <authorList>
            <person name="Kitahara M."/>
            <person name="Shigeno Y."/>
            <person name="Shime M."/>
            <person name="Matsumoto Y."/>
            <person name="Nakamura S."/>
            <person name="Motooka D."/>
            <person name="Fukuoka S."/>
            <person name="Nishikawa H."/>
            <person name="Benno Y."/>
        </authorList>
    </citation>
    <scope>NUCLEOTIDE SEQUENCE</scope>
    <source>
        <strain evidence="1">MM59</strain>
    </source>
</reference>
<dbReference type="AlphaFoldDB" id="A0A810QDI0"/>
<organism evidence="1 2">
    <name type="scientific">Pusillibacter faecalis</name>
    <dbReference type="NCBI Taxonomy" id="2714358"/>
    <lineage>
        <taxon>Bacteria</taxon>
        <taxon>Bacillati</taxon>
        <taxon>Bacillota</taxon>
        <taxon>Clostridia</taxon>
        <taxon>Eubacteriales</taxon>
        <taxon>Oscillospiraceae</taxon>
        <taxon>Pusillibacter</taxon>
    </lineage>
</organism>
<proteinExistence type="predicted"/>
<dbReference type="EMBL" id="AP023420">
    <property type="protein sequence ID" value="BCK84665.1"/>
    <property type="molecule type" value="Genomic_DNA"/>
</dbReference>
<accession>A0A810QDI0</accession>
<dbReference type="KEGG" id="pfaa:MM59RIKEN_19840"/>
<sequence>MDTVDNDRLSVLKKVKPNLPESAQSQVFDVLTDLRTQEVTGLGPVVSVNCL</sequence>
<evidence type="ECO:0000313" key="1">
    <source>
        <dbReference type="EMBL" id="BCK84665.1"/>
    </source>
</evidence>
<name>A0A810QDI0_9FIRM</name>
<dbReference type="Proteomes" id="UP000679848">
    <property type="component" value="Chromosome"/>
</dbReference>
<keyword evidence="2" id="KW-1185">Reference proteome</keyword>
<evidence type="ECO:0000313" key="2">
    <source>
        <dbReference type="Proteomes" id="UP000679848"/>
    </source>
</evidence>
<gene>
    <name evidence="1" type="ORF">MM59RIKEN_19840</name>
</gene>